<evidence type="ECO:0000256" key="1">
    <source>
        <dbReference type="ARBA" id="ARBA00004141"/>
    </source>
</evidence>
<keyword evidence="8" id="KW-1185">Reference proteome</keyword>
<dbReference type="PANTHER" id="PTHR12859:SF0">
    <property type="entry name" value="PRA1 FAMILY PROTEIN"/>
    <property type="match status" value="1"/>
</dbReference>
<reference evidence="7 8" key="1">
    <citation type="journal article" date="2007" name="Nature">
        <title>Evolution of genes and genomes on the Drosophila phylogeny.</title>
        <authorList>
            <consortium name="Drosophila 12 Genomes Consortium"/>
            <person name="Clark A.G."/>
            <person name="Eisen M.B."/>
            <person name="Smith D.R."/>
            <person name="Bergman C.M."/>
            <person name="Oliver B."/>
            <person name="Markow T.A."/>
            <person name="Kaufman T.C."/>
            <person name="Kellis M."/>
            <person name="Gelbart W."/>
            <person name="Iyer V.N."/>
            <person name="Pollard D.A."/>
            <person name="Sackton T.B."/>
            <person name="Larracuente A.M."/>
            <person name="Singh N.D."/>
            <person name="Abad J.P."/>
            <person name="Abt D.N."/>
            <person name="Adryan B."/>
            <person name="Aguade M."/>
            <person name="Akashi H."/>
            <person name="Anderson W.W."/>
            <person name="Aquadro C.F."/>
            <person name="Ardell D.H."/>
            <person name="Arguello R."/>
            <person name="Artieri C.G."/>
            <person name="Barbash D.A."/>
            <person name="Barker D."/>
            <person name="Barsanti P."/>
            <person name="Batterham P."/>
            <person name="Batzoglou S."/>
            <person name="Begun D."/>
            <person name="Bhutkar A."/>
            <person name="Blanco E."/>
            <person name="Bosak S.A."/>
            <person name="Bradley R.K."/>
            <person name="Brand A.D."/>
            <person name="Brent M.R."/>
            <person name="Brooks A.N."/>
            <person name="Brown R.H."/>
            <person name="Butlin R.K."/>
            <person name="Caggese C."/>
            <person name="Calvi B.R."/>
            <person name="Bernardo de Carvalho A."/>
            <person name="Caspi A."/>
            <person name="Castrezana S."/>
            <person name="Celniker S.E."/>
            <person name="Chang J.L."/>
            <person name="Chapple C."/>
            <person name="Chatterji S."/>
            <person name="Chinwalla A."/>
            <person name="Civetta A."/>
            <person name="Clifton S.W."/>
            <person name="Comeron J.M."/>
            <person name="Costello J.C."/>
            <person name="Coyne J.A."/>
            <person name="Daub J."/>
            <person name="David R.G."/>
            <person name="Delcher A.L."/>
            <person name="Delehaunty K."/>
            <person name="Do C.B."/>
            <person name="Ebling H."/>
            <person name="Edwards K."/>
            <person name="Eickbush T."/>
            <person name="Evans J.D."/>
            <person name="Filipski A."/>
            <person name="Findeiss S."/>
            <person name="Freyhult E."/>
            <person name="Fulton L."/>
            <person name="Fulton R."/>
            <person name="Garcia A.C."/>
            <person name="Gardiner A."/>
            <person name="Garfield D.A."/>
            <person name="Garvin B.E."/>
            <person name="Gibson G."/>
            <person name="Gilbert D."/>
            <person name="Gnerre S."/>
            <person name="Godfrey J."/>
            <person name="Good R."/>
            <person name="Gotea V."/>
            <person name="Gravely B."/>
            <person name="Greenberg A.J."/>
            <person name="Griffiths-Jones S."/>
            <person name="Gross S."/>
            <person name="Guigo R."/>
            <person name="Gustafson E.A."/>
            <person name="Haerty W."/>
            <person name="Hahn M.W."/>
            <person name="Halligan D.L."/>
            <person name="Halpern A.L."/>
            <person name="Halter G.M."/>
            <person name="Han M.V."/>
            <person name="Heger A."/>
            <person name="Hillier L."/>
            <person name="Hinrichs A.S."/>
            <person name="Holmes I."/>
            <person name="Hoskins R.A."/>
            <person name="Hubisz M.J."/>
            <person name="Hultmark D."/>
            <person name="Huntley M.A."/>
            <person name="Jaffe D.B."/>
            <person name="Jagadeeshan S."/>
            <person name="Jeck W.R."/>
            <person name="Johnson J."/>
            <person name="Jones C.D."/>
            <person name="Jordan W.C."/>
            <person name="Karpen G.H."/>
            <person name="Kataoka E."/>
            <person name="Keightley P.D."/>
            <person name="Kheradpour P."/>
            <person name="Kirkness E.F."/>
            <person name="Koerich L.B."/>
            <person name="Kristiansen K."/>
            <person name="Kudrna D."/>
            <person name="Kulathinal R.J."/>
            <person name="Kumar S."/>
            <person name="Kwok R."/>
            <person name="Lander E."/>
            <person name="Langley C.H."/>
            <person name="Lapoint R."/>
            <person name="Lazzaro B.P."/>
            <person name="Lee S.J."/>
            <person name="Levesque L."/>
            <person name="Li R."/>
            <person name="Lin C.F."/>
            <person name="Lin M.F."/>
            <person name="Lindblad-Toh K."/>
            <person name="Llopart A."/>
            <person name="Long M."/>
            <person name="Low L."/>
            <person name="Lozovsky E."/>
            <person name="Lu J."/>
            <person name="Luo M."/>
            <person name="Machado C.A."/>
            <person name="Makalowski W."/>
            <person name="Marzo M."/>
            <person name="Matsuda M."/>
            <person name="Matzkin L."/>
            <person name="McAllister B."/>
            <person name="McBride C.S."/>
            <person name="McKernan B."/>
            <person name="McKernan K."/>
            <person name="Mendez-Lago M."/>
            <person name="Minx P."/>
            <person name="Mollenhauer M.U."/>
            <person name="Montooth K."/>
            <person name="Mount S.M."/>
            <person name="Mu X."/>
            <person name="Myers E."/>
            <person name="Negre B."/>
            <person name="Newfeld S."/>
            <person name="Nielsen R."/>
            <person name="Noor M.A."/>
            <person name="O'Grady P."/>
            <person name="Pachter L."/>
            <person name="Papaceit M."/>
            <person name="Parisi M.J."/>
            <person name="Parisi M."/>
            <person name="Parts L."/>
            <person name="Pedersen J.S."/>
            <person name="Pesole G."/>
            <person name="Phillippy A.M."/>
            <person name="Ponting C.P."/>
            <person name="Pop M."/>
            <person name="Porcelli D."/>
            <person name="Powell J.R."/>
            <person name="Prohaska S."/>
            <person name="Pruitt K."/>
            <person name="Puig M."/>
            <person name="Quesneville H."/>
            <person name="Ram K.R."/>
            <person name="Rand D."/>
            <person name="Rasmussen M.D."/>
            <person name="Reed L.K."/>
            <person name="Reenan R."/>
            <person name="Reily A."/>
            <person name="Remington K.A."/>
            <person name="Rieger T.T."/>
            <person name="Ritchie M.G."/>
            <person name="Robin C."/>
            <person name="Rogers Y.H."/>
            <person name="Rohde C."/>
            <person name="Rozas J."/>
            <person name="Rubenfield M.J."/>
            <person name="Ruiz A."/>
            <person name="Russo S."/>
            <person name="Salzberg S.L."/>
            <person name="Sanchez-Gracia A."/>
            <person name="Saranga D.J."/>
            <person name="Sato H."/>
            <person name="Schaeffer S.W."/>
            <person name="Schatz M.C."/>
            <person name="Schlenke T."/>
            <person name="Schwartz R."/>
            <person name="Segarra C."/>
            <person name="Singh R.S."/>
            <person name="Sirot L."/>
            <person name="Sirota M."/>
            <person name="Sisneros N.B."/>
            <person name="Smith C.D."/>
            <person name="Smith T.F."/>
            <person name="Spieth J."/>
            <person name="Stage D.E."/>
            <person name="Stark A."/>
            <person name="Stephan W."/>
            <person name="Strausberg R.L."/>
            <person name="Strempel S."/>
            <person name="Sturgill D."/>
            <person name="Sutton G."/>
            <person name="Sutton G.G."/>
            <person name="Tao W."/>
            <person name="Teichmann S."/>
            <person name="Tobari Y.N."/>
            <person name="Tomimura Y."/>
            <person name="Tsolas J.M."/>
            <person name="Valente V.L."/>
            <person name="Venter E."/>
            <person name="Venter J.C."/>
            <person name="Vicario S."/>
            <person name="Vieira F.G."/>
            <person name="Vilella A.J."/>
            <person name="Villasante A."/>
            <person name="Walenz B."/>
            <person name="Wang J."/>
            <person name="Wasserman M."/>
            <person name="Watts T."/>
            <person name="Wilson D."/>
            <person name="Wilson R.K."/>
            <person name="Wing R.A."/>
            <person name="Wolfner M.F."/>
            <person name="Wong A."/>
            <person name="Wong G.K."/>
            <person name="Wu C.I."/>
            <person name="Wu G."/>
            <person name="Yamamoto D."/>
            <person name="Yang H.P."/>
            <person name="Yang S.P."/>
            <person name="Yorke J.A."/>
            <person name="Yoshida K."/>
            <person name="Zdobnov E."/>
            <person name="Zhang P."/>
            <person name="Zhang Y."/>
            <person name="Zimin A.V."/>
            <person name="Baldwin J."/>
            <person name="Abdouelleil A."/>
            <person name="Abdulkadir J."/>
            <person name="Abebe A."/>
            <person name="Abera B."/>
            <person name="Abreu J."/>
            <person name="Acer S.C."/>
            <person name="Aftuck L."/>
            <person name="Alexander A."/>
            <person name="An P."/>
            <person name="Anderson E."/>
            <person name="Anderson S."/>
            <person name="Arachi H."/>
            <person name="Azer M."/>
            <person name="Bachantsang P."/>
            <person name="Barry A."/>
            <person name="Bayul T."/>
            <person name="Berlin A."/>
            <person name="Bessette D."/>
            <person name="Bloom T."/>
            <person name="Blye J."/>
            <person name="Boguslavskiy L."/>
            <person name="Bonnet C."/>
            <person name="Boukhgalter B."/>
            <person name="Bourzgui I."/>
            <person name="Brown A."/>
            <person name="Cahill P."/>
            <person name="Channer S."/>
            <person name="Cheshatsang Y."/>
            <person name="Chuda L."/>
            <person name="Citroen M."/>
            <person name="Collymore A."/>
            <person name="Cooke P."/>
            <person name="Costello M."/>
            <person name="D'Aco K."/>
            <person name="Daza R."/>
            <person name="De Haan G."/>
            <person name="DeGray S."/>
            <person name="DeMaso C."/>
            <person name="Dhargay N."/>
            <person name="Dooley K."/>
            <person name="Dooley E."/>
            <person name="Doricent M."/>
            <person name="Dorje P."/>
            <person name="Dorjee K."/>
            <person name="Dupes A."/>
            <person name="Elong R."/>
            <person name="Falk J."/>
            <person name="Farina A."/>
            <person name="Faro S."/>
            <person name="Ferguson D."/>
            <person name="Fisher S."/>
            <person name="Foley C.D."/>
            <person name="Franke A."/>
            <person name="Friedrich D."/>
            <person name="Gadbois L."/>
            <person name="Gearin G."/>
            <person name="Gearin C.R."/>
            <person name="Giannoukos G."/>
            <person name="Goode T."/>
            <person name="Graham J."/>
            <person name="Grandbois E."/>
            <person name="Grewal S."/>
            <person name="Gyaltsen K."/>
            <person name="Hafez N."/>
            <person name="Hagos B."/>
            <person name="Hall J."/>
            <person name="Henson C."/>
            <person name="Hollinger A."/>
            <person name="Honan T."/>
            <person name="Huard M.D."/>
            <person name="Hughes L."/>
            <person name="Hurhula B."/>
            <person name="Husby M.E."/>
            <person name="Kamat A."/>
            <person name="Kanga B."/>
            <person name="Kashin S."/>
            <person name="Khazanovich D."/>
            <person name="Kisner P."/>
            <person name="Lance K."/>
            <person name="Lara M."/>
            <person name="Lee W."/>
            <person name="Lennon N."/>
            <person name="Letendre F."/>
            <person name="LeVine R."/>
            <person name="Lipovsky A."/>
            <person name="Liu X."/>
            <person name="Liu J."/>
            <person name="Liu S."/>
            <person name="Lokyitsang T."/>
            <person name="Lokyitsang Y."/>
            <person name="Lubonja R."/>
            <person name="Lui A."/>
            <person name="MacDonald P."/>
            <person name="Magnisalis V."/>
            <person name="Maru K."/>
            <person name="Matthews C."/>
            <person name="McCusker W."/>
            <person name="McDonough S."/>
            <person name="Mehta T."/>
            <person name="Meldrim J."/>
            <person name="Meneus L."/>
            <person name="Mihai O."/>
            <person name="Mihalev A."/>
            <person name="Mihova T."/>
            <person name="Mittelman R."/>
            <person name="Mlenga V."/>
            <person name="Montmayeur A."/>
            <person name="Mulrain L."/>
            <person name="Navidi A."/>
            <person name="Naylor J."/>
            <person name="Negash T."/>
            <person name="Nguyen T."/>
            <person name="Nguyen N."/>
            <person name="Nicol R."/>
            <person name="Norbu C."/>
            <person name="Norbu N."/>
            <person name="Novod N."/>
            <person name="O'Neill B."/>
            <person name="Osman S."/>
            <person name="Markiewicz E."/>
            <person name="Oyono O.L."/>
            <person name="Patti C."/>
            <person name="Phunkhang P."/>
            <person name="Pierre F."/>
            <person name="Priest M."/>
            <person name="Raghuraman S."/>
            <person name="Rege F."/>
            <person name="Reyes R."/>
            <person name="Rise C."/>
            <person name="Rogov P."/>
            <person name="Ross K."/>
            <person name="Ryan E."/>
            <person name="Settipalli S."/>
            <person name="Shea T."/>
            <person name="Sherpa N."/>
            <person name="Shi L."/>
            <person name="Shih D."/>
            <person name="Sparrow T."/>
            <person name="Spaulding J."/>
            <person name="Stalker J."/>
            <person name="Stange-Thomann N."/>
            <person name="Stavropoulos S."/>
            <person name="Stone C."/>
            <person name="Strader C."/>
            <person name="Tesfaye S."/>
            <person name="Thomson T."/>
            <person name="Thoulutsang Y."/>
            <person name="Thoulutsang D."/>
            <person name="Topham K."/>
            <person name="Topping I."/>
            <person name="Tsamla T."/>
            <person name="Vassiliev H."/>
            <person name="Vo A."/>
            <person name="Wangchuk T."/>
            <person name="Wangdi T."/>
            <person name="Weiand M."/>
            <person name="Wilkinson J."/>
            <person name="Wilson A."/>
            <person name="Yadav S."/>
            <person name="Young G."/>
            <person name="Yu Q."/>
            <person name="Zembek L."/>
            <person name="Zhong D."/>
            <person name="Zimmer A."/>
            <person name="Zwirko Z."/>
            <person name="Jaffe D.B."/>
            <person name="Alvarez P."/>
            <person name="Brockman W."/>
            <person name="Butler J."/>
            <person name="Chin C."/>
            <person name="Gnerre S."/>
            <person name="Grabherr M."/>
            <person name="Kleber M."/>
            <person name="Mauceli E."/>
            <person name="MacCallum I."/>
        </authorList>
    </citation>
    <scope>NUCLEOTIDE SEQUENCE [LARGE SCALE GENOMIC DNA]</scope>
    <source>
        <strain evidence="8">MSH-3 / Tucson 14011-0111.49</strain>
    </source>
</reference>
<dbReference type="HOGENOM" id="CLU_802326_0_0_1"/>
<feature type="transmembrane region" description="Helical" evidence="6">
    <location>
        <begin position="287"/>
        <end position="308"/>
    </location>
</feature>
<evidence type="ECO:0000256" key="5">
    <source>
        <dbReference type="SAM" id="MobiDB-lite"/>
    </source>
</evidence>
<name>B4GAQ0_DROPE</name>
<feature type="compositionally biased region" description="Low complexity" evidence="5">
    <location>
        <begin position="13"/>
        <end position="34"/>
    </location>
</feature>
<dbReference type="GO" id="GO:0016020">
    <property type="term" value="C:membrane"/>
    <property type="evidence" value="ECO:0007669"/>
    <property type="project" value="UniProtKB-SubCell"/>
</dbReference>
<accession>B4GAQ0</accession>
<evidence type="ECO:0000313" key="8">
    <source>
        <dbReference type="Proteomes" id="UP000008744"/>
    </source>
</evidence>
<dbReference type="OrthoDB" id="18213at2759"/>
<keyword evidence="3 6" id="KW-1133">Transmembrane helix</keyword>
<evidence type="ECO:0000256" key="4">
    <source>
        <dbReference type="ARBA" id="ARBA00023136"/>
    </source>
</evidence>
<dbReference type="InterPro" id="IPR004895">
    <property type="entry name" value="Prenylated_rab_accept_PRA1"/>
</dbReference>
<feature type="transmembrane region" description="Helical" evidence="6">
    <location>
        <begin position="239"/>
        <end position="257"/>
    </location>
</feature>
<comment type="subcellular location">
    <subcellularLocation>
        <location evidence="1">Membrane</location>
        <topology evidence="1">Multi-pass membrane protein</topology>
    </subcellularLocation>
</comment>
<sequence length="346" mass="39243">MLNFWISVAKEQQAQAHAQQQQPRPTQQAAQPLAEKQQPQISAKIATTADAVKREADLQESVNALIKEKELPLSPLSPLSEAEEEQSTGRITNPRIVDVLQSSSKLQKLYKELLARKKIGHKMNSNEVRLLCDGAINMYRKEGLELSLSQCKELGRQELCPHGRNFWCRKVGSNCIYNRIRTLSRTPEQRERRFQLPNLKDFDKWGNRVVKNLLYYQTNYILLFLVIYALMIVCNPTKIIIGLIVQALISAVIWQCFSSKSKPSFIKWYILAGALLGRYLFLHLISAVLLTAFTLLLPISVTFIHASLRLRNMKNKLANTIESFGPSTPMSALLDALNVRAEGVIN</sequence>
<feature type="transmembrane region" description="Helical" evidence="6">
    <location>
        <begin position="264"/>
        <end position="281"/>
    </location>
</feature>
<dbReference type="EMBL" id="CH479181">
    <property type="protein sequence ID" value="EDW32002.1"/>
    <property type="molecule type" value="Genomic_DNA"/>
</dbReference>
<evidence type="ECO:0000256" key="3">
    <source>
        <dbReference type="ARBA" id="ARBA00022989"/>
    </source>
</evidence>
<feature type="region of interest" description="Disordered" evidence="5">
    <location>
        <begin position="13"/>
        <end position="42"/>
    </location>
</feature>
<evidence type="ECO:0000313" key="7">
    <source>
        <dbReference type="EMBL" id="EDW32002.1"/>
    </source>
</evidence>
<gene>
    <name evidence="7" type="primary">Dper\GL10669</name>
    <name evidence="7" type="ORF">Dper_GL10669</name>
</gene>
<keyword evidence="4 6" id="KW-0472">Membrane</keyword>
<keyword evidence="2 6" id="KW-0812">Transmembrane</keyword>
<organism evidence="8">
    <name type="scientific">Drosophila persimilis</name>
    <name type="common">Fruit fly</name>
    <dbReference type="NCBI Taxonomy" id="7234"/>
    <lineage>
        <taxon>Eukaryota</taxon>
        <taxon>Metazoa</taxon>
        <taxon>Ecdysozoa</taxon>
        <taxon>Arthropoda</taxon>
        <taxon>Hexapoda</taxon>
        <taxon>Insecta</taxon>
        <taxon>Pterygota</taxon>
        <taxon>Neoptera</taxon>
        <taxon>Endopterygota</taxon>
        <taxon>Diptera</taxon>
        <taxon>Brachycera</taxon>
        <taxon>Muscomorpha</taxon>
        <taxon>Ephydroidea</taxon>
        <taxon>Drosophilidae</taxon>
        <taxon>Drosophila</taxon>
        <taxon>Sophophora</taxon>
    </lineage>
</organism>
<feature type="transmembrane region" description="Helical" evidence="6">
    <location>
        <begin position="213"/>
        <end position="233"/>
    </location>
</feature>
<protein>
    <submittedName>
        <fullName evidence="7">GL10669</fullName>
    </submittedName>
</protein>
<proteinExistence type="predicted"/>
<evidence type="ECO:0000256" key="6">
    <source>
        <dbReference type="SAM" id="Phobius"/>
    </source>
</evidence>
<evidence type="ECO:0000256" key="2">
    <source>
        <dbReference type="ARBA" id="ARBA00022692"/>
    </source>
</evidence>
<dbReference type="eggNOG" id="KOG4050">
    <property type="taxonomic scope" value="Eukaryota"/>
</dbReference>
<dbReference type="Pfam" id="PF03208">
    <property type="entry name" value="PRA1"/>
    <property type="match status" value="1"/>
</dbReference>
<dbReference type="GO" id="GO:0045471">
    <property type="term" value="P:response to ethanol"/>
    <property type="evidence" value="ECO:0007669"/>
    <property type="project" value="EnsemblMetazoa"/>
</dbReference>
<dbReference type="AlphaFoldDB" id="B4GAQ0"/>
<dbReference type="Proteomes" id="UP000008744">
    <property type="component" value="Unassembled WGS sequence"/>
</dbReference>
<dbReference type="PANTHER" id="PTHR12859">
    <property type="entry name" value="PRA1 PROTEIN"/>
    <property type="match status" value="1"/>
</dbReference>